<evidence type="ECO:0000313" key="3">
    <source>
        <dbReference type="Proteomes" id="UP000198856"/>
    </source>
</evidence>
<dbReference type="RefSeq" id="WP_092703761.1">
    <property type="nucleotide sequence ID" value="NZ_FNFC01000013.1"/>
</dbReference>
<dbReference type="EMBL" id="FNFC01000013">
    <property type="protein sequence ID" value="SDJ97085.1"/>
    <property type="molecule type" value="Genomic_DNA"/>
</dbReference>
<feature type="transmembrane region" description="Helical" evidence="1">
    <location>
        <begin position="68"/>
        <end position="93"/>
    </location>
</feature>
<feature type="transmembrane region" description="Helical" evidence="1">
    <location>
        <begin position="152"/>
        <end position="171"/>
    </location>
</feature>
<keyword evidence="1" id="KW-0812">Transmembrane</keyword>
<dbReference type="OrthoDB" id="197051at2157"/>
<feature type="transmembrane region" description="Helical" evidence="1">
    <location>
        <begin position="44"/>
        <end position="62"/>
    </location>
</feature>
<evidence type="ECO:0000256" key="1">
    <source>
        <dbReference type="SAM" id="Phobius"/>
    </source>
</evidence>
<keyword evidence="1" id="KW-0472">Membrane</keyword>
<dbReference type="AlphaFoldDB" id="A0A1G8Y4L3"/>
<keyword evidence="3" id="KW-1185">Reference proteome</keyword>
<dbReference type="Proteomes" id="UP000198856">
    <property type="component" value="Unassembled WGS sequence"/>
</dbReference>
<evidence type="ECO:0000313" key="2">
    <source>
        <dbReference type="EMBL" id="SDJ97085.1"/>
    </source>
</evidence>
<organism evidence="2 3">
    <name type="scientific">Halovenus aranensis</name>
    <dbReference type="NCBI Taxonomy" id="890420"/>
    <lineage>
        <taxon>Archaea</taxon>
        <taxon>Methanobacteriati</taxon>
        <taxon>Methanobacteriota</taxon>
        <taxon>Stenosarchaea group</taxon>
        <taxon>Halobacteria</taxon>
        <taxon>Halobacteriales</taxon>
        <taxon>Haloarculaceae</taxon>
        <taxon>Halovenus</taxon>
    </lineage>
</organism>
<protein>
    <submittedName>
        <fullName evidence="2">Uncharacterized protein</fullName>
    </submittedName>
</protein>
<dbReference type="STRING" id="890420.SAMN05216226_11346"/>
<feature type="transmembrane region" description="Helical" evidence="1">
    <location>
        <begin position="114"/>
        <end position="140"/>
    </location>
</feature>
<accession>A0A1G8Y4L3</accession>
<keyword evidence="1" id="KW-1133">Transmembrane helix</keyword>
<name>A0A1G8Y4L3_9EURY</name>
<sequence length="288" mass="30065">MIRQHEDVDGCGCFRCQDVDHEVVHRSLVDAFSWSTTIPVARPSVVLVLGAVGVIQLATLVVSPALALLLAVAGVVGVFFSRGYIGIVAQGLLGCDAVPSRRALRLALVRLPAFLGAAFALVLGIALFTVFVVSVVLPAARTLTSTAGVDPVVADFGALAVLVLAVVYALLKSCFVPEACFVGGYGPLDSVRVSWRLTGVHRLKVAFVLAGFVALLALGTALDTTLAGSDAPVALSFEFNDTTVVIRSFGLSVGGSVRFLFDLTVTALYSGLFVHQYVDNSLGSALDE</sequence>
<feature type="transmembrane region" description="Helical" evidence="1">
    <location>
        <begin position="205"/>
        <end position="222"/>
    </location>
</feature>
<gene>
    <name evidence="2" type="ORF">SAMN05216226_11346</name>
</gene>
<proteinExistence type="predicted"/>
<reference evidence="2 3" key="1">
    <citation type="submission" date="2016-10" db="EMBL/GenBank/DDBJ databases">
        <authorList>
            <person name="de Groot N.N."/>
        </authorList>
    </citation>
    <scope>NUCLEOTIDE SEQUENCE [LARGE SCALE GENOMIC DNA]</scope>
    <source>
        <strain evidence="2 3">IBRC-M10015</strain>
    </source>
</reference>